<dbReference type="RefSeq" id="WP_041895110.1">
    <property type="nucleotide sequence ID" value="NZ_CP010086.2"/>
</dbReference>
<dbReference type="Proteomes" id="UP000031866">
    <property type="component" value="Chromosome"/>
</dbReference>
<dbReference type="GO" id="GO:0005829">
    <property type="term" value="C:cytosol"/>
    <property type="evidence" value="ECO:0007669"/>
    <property type="project" value="TreeGrafter"/>
</dbReference>
<dbReference type="InterPro" id="IPR015943">
    <property type="entry name" value="WD40/YVTN_repeat-like_dom_sf"/>
</dbReference>
<dbReference type="Gene3D" id="2.130.10.10">
    <property type="entry name" value="YVTN repeat-like/Quinoprotein amine dehydrogenase"/>
    <property type="match status" value="1"/>
</dbReference>
<comment type="similarity">
    <text evidence="1">Belongs to the cycloisomerase 2 family.</text>
</comment>
<dbReference type="OrthoDB" id="9790815at2"/>
<dbReference type="EMBL" id="CP010086">
    <property type="protein sequence ID" value="AJG98022.1"/>
    <property type="molecule type" value="Genomic_DNA"/>
</dbReference>
<evidence type="ECO:0000313" key="3">
    <source>
        <dbReference type="Proteomes" id="UP000031866"/>
    </source>
</evidence>
<dbReference type="InterPro" id="IPR019405">
    <property type="entry name" value="Lactonase_7-beta_prop"/>
</dbReference>
<dbReference type="InterPro" id="IPR050282">
    <property type="entry name" value="Cycloisomerase_2"/>
</dbReference>
<organism evidence="2 3">
    <name type="scientific">Clostridium beijerinckii</name>
    <name type="common">Clostridium MP</name>
    <dbReference type="NCBI Taxonomy" id="1520"/>
    <lineage>
        <taxon>Bacteria</taxon>
        <taxon>Bacillati</taxon>
        <taxon>Bacillota</taxon>
        <taxon>Clostridia</taxon>
        <taxon>Eubacteriales</taxon>
        <taxon>Clostridiaceae</taxon>
        <taxon>Clostridium</taxon>
    </lineage>
</organism>
<dbReference type="Pfam" id="PF10282">
    <property type="entry name" value="Lactonase"/>
    <property type="match status" value="1"/>
</dbReference>
<dbReference type="SUPFAM" id="SSF51004">
    <property type="entry name" value="C-terminal (heme d1) domain of cytochrome cd1-nitrite reductase"/>
    <property type="match status" value="1"/>
</dbReference>
<dbReference type="KEGG" id="cbei:LF65_01410"/>
<gene>
    <name evidence="2" type="ORF">LF65_01410</name>
</gene>
<dbReference type="PANTHER" id="PTHR30344:SF1">
    <property type="entry name" value="6-PHOSPHOGLUCONOLACTONASE"/>
    <property type="match status" value="1"/>
</dbReference>
<dbReference type="STRING" id="1520.LF65_01410"/>
<evidence type="ECO:0000313" key="2">
    <source>
        <dbReference type="EMBL" id="AJG98022.1"/>
    </source>
</evidence>
<dbReference type="GO" id="GO:0017057">
    <property type="term" value="F:6-phosphogluconolactonase activity"/>
    <property type="evidence" value="ECO:0007669"/>
    <property type="project" value="TreeGrafter"/>
</dbReference>
<proteinExistence type="inferred from homology"/>
<name>A0A0B5QJA3_CLOBE</name>
<dbReference type="InterPro" id="IPR011048">
    <property type="entry name" value="Haem_d1_sf"/>
</dbReference>
<sequence length="352" mass="39864">MVLKENISVGFIGTYTKNESKGIYRINFDTISGNIENINLAYNIENPTYLTLDRERHILYSTCKIKEKAGVSSFKYWKEDNKLHLINSNLSEEKPPCHVSLNNSHEILISSNYHENKMFVYKTLDGLILNSPMLGSHSGSSVNQLRQEKPHIHCSMFTDDDKYILSIDLGIDKMIVSSIKDGKLYQNENLSYTFPAGTGPRHITHANGKHYYYVLSELTSEIFVFDYKAKSNIAFENIQTLSSLPKDYKGTKSGSAIRIHKNNKFLYTSDRGNNSLSLFHINSDNGKLKYIDTISCNGDSPRDFQLDPSGKFLLCANENSDNISIFSINSITGELTFIKSENIPTPTCIEFI</sequence>
<reference evidence="3" key="1">
    <citation type="submission" date="2014-12" db="EMBL/GenBank/DDBJ databases">
        <title>Genome sequence of Clostridium beijerinckii strain 59B.</title>
        <authorList>
            <person name="Little G.T."/>
            <person name="Minton N.P."/>
        </authorList>
    </citation>
    <scope>NUCLEOTIDE SEQUENCE [LARGE SCALE GENOMIC DNA]</scope>
    <source>
        <strain evidence="3">59B</strain>
    </source>
</reference>
<dbReference type="AlphaFoldDB" id="A0A0B5QJA3"/>
<accession>A0A0B5QJA3</accession>
<evidence type="ECO:0000256" key="1">
    <source>
        <dbReference type="ARBA" id="ARBA00005564"/>
    </source>
</evidence>
<protein>
    <submittedName>
        <fullName evidence="2">6-phosphogluconolactonase</fullName>
    </submittedName>
</protein>
<dbReference type="PANTHER" id="PTHR30344">
    <property type="entry name" value="6-PHOSPHOGLUCONOLACTONASE-RELATED"/>
    <property type="match status" value="1"/>
</dbReference>